<dbReference type="AlphaFoldDB" id="A0AAW2ASJ8"/>
<name>A0AAW2ASJ8_CULAL</name>
<gene>
    <name evidence="1" type="ORF">ABG768_021617</name>
</gene>
<protein>
    <recommendedName>
        <fullName evidence="3">DUF659 domain-containing protein</fullName>
    </recommendedName>
</protein>
<proteinExistence type="predicted"/>
<evidence type="ECO:0000313" key="1">
    <source>
        <dbReference type="EMBL" id="KAK9976412.1"/>
    </source>
</evidence>
<evidence type="ECO:0000313" key="2">
    <source>
        <dbReference type="Proteomes" id="UP001479290"/>
    </source>
</evidence>
<comment type="caution">
    <text evidence="1">The sequence shown here is derived from an EMBL/GenBank/DDBJ whole genome shotgun (WGS) entry which is preliminary data.</text>
</comment>
<dbReference type="SUPFAM" id="SSF53098">
    <property type="entry name" value="Ribonuclease H-like"/>
    <property type="match status" value="1"/>
</dbReference>
<reference evidence="1 2" key="1">
    <citation type="submission" date="2024-05" db="EMBL/GenBank/DDBJ databases">
        <title>A high-quality chromosomal-level genome assembly of Topmouth culter (Culter alburnus).</title>
        <authorList>
            <person name="Zhao H."/>
        </authorList>
    </citation>
    <scope>NUCLEOTIDE SEQUENCE [LARGE SCALE GENOMIC DNA]</scope>
    <source>
        <strain evidence="1">CATC2023</strain>
        <tissue evidence="1">Muscle</tissue>
    </source>
</reference>
<keyword evidence="2" id="KW-1185">Reference proteome</keyword>
<dbReference type="InterPro" id="IPR012337">
    <property type="entry name" value="RNaseH-like_sf"/>
</dbReference>
<sequence>MKQLSTALLSSAKKLRNSMLSPQYRAKQFPRDFCKVTREPSHVKNKEKYNDKTSKATTSLQTCITAAAFKSSDSRKEFVEDFVAMCAEADIPLEKMTKLHPFLKQGGALPENVSSLRQLHLPRVFEQHISVLQKIHGKKYSVVVDETADARDCSVLNIVIGVENKYFLVDVIFMYRCNYSTVSQAILASLHSNDLDLNDAWAVVTDNAAYCLKAYREVLKGVMLNSVHVTCLCHIINLVGETWQHYKYFSDATSLVTWMRSVFFKKPARKRKWVAFLVNKEAVQAKVPPEAVCTRWNSWFEAIKYHAEHVHLYRLFFLSEESTGMAVKNILSQLETEEKVQTLTLKLTFISETCSKLMTALTILEGTHRMLGPT</sequence>
<organism evidence="1 2">
    <name type="scientific">Culter alburnus</name>
    <name type="common">Topmouth culter</name>
    <dbReference type="NCBI Taxonomy" id="194366"/>
    <lineage>
        <taxon>Eukaryota</taxon>
        <taxon>Metazoa</taxon>
        <taxon>Chordata</taxon>
        <taxon>Craniata</taxon>
        <taxon>Vertebrata</taxon>
        <taxon>Euteleostomi</taxon>
        <taxon>Actinopterygii</taxon>
        <taxon>Neopterygii</taxon>
        <taxon>Teleostei</taxon>
        <taxon>Ostariophysi</taxon>
        <taxon>Cypriniformes</taxon>
        <taxon>Xenocyprididae</taxon>
        <taxon>Xenocypridinae</taxon>
        <taxon>Culter</taxon>
    </lineage>
</organism>
<dbReference type="EMBL" id="JAWDJR010000004">
    <property type="protein sequence ID" value="KAK9976412.1"/>
    <property type="molecule type" value="Genomic_DNA"/>
</dbReference>
<accession>A0AAW2ASJ8</accession>
<dbReference type="Proteomes" id="UP001479290">
    <property type="component" value="Unassembled WGS sequence"/>
</dbReference>
<evidence type="ECO:0008006" key="3">
    <source>
        <dbReference type="Google" id="ProtNLM"/>
    </source>
</evidence>